<evidence type="ECO:0000313" key="7">
    <source>
        <dbReference type="EMBL" id="KNB70313.1"/>
    </source>
</evidence>
<dbReference type="PATRIC" id="fig|54915.3.peg.2043"/>
<dbReference type="AlphaFoldDB" id="A0A0K9YNK0"/>
<evidence type="ECO:0000256" key="1">
    <source>
        <dbReference type="ARBA" id="ARBA00004141"/>
    </source>
</evidence>
<evidence type="ECO:0000256" key="5">
    <source>
        <dbReference type="SAM" id="Phobius"/>
    </source>
</evidence>
<gene>
    <name evidence="6" type="primary">ybaS</name>
    <name evidence="7" type="ORF">ADS79_15235</name>
    <name evidence="6" type="ORF">BRE01_63570</name>
</gene>
<sequence>MDTLARVNKMLEKIMPLLTPSSVVIGVLAGSHLQPYAFLSPWVFAFMTFAGSLGSGFKEFAKVLARPFPLIANLLILHALMPLVAWGTASLFYPEDIHIVTGFILAALIPTGITSFLWSSIYMGNIALTLSIILIDTMLSPFVVPLGMSLFLGAKVEMDMALMMQGLFFMIVLPSLLGMLLNQVTAGKVKTTLAPKLAPFSKLGMGVVVAINSSVVAPYLSTLDSRLIGMAGVVLLLAMIGYLMGWLIAKCCKWDRGVIVTLTFNSGMRNISAGAVMATAYFPPAVALPVVLGMLFQQTLASTFGKFLEIVEKRPAQSLEAGHDQKAG</sequence>
<feature type="transmembrane region" description="Helical" evidence="5">
    <location>
        <begin position="70"/>
        <end position="93"/>
    </location>
</feature>
<keyword evidence="9" id="KW-1185">Reference proteome</keyword>
<keyword evidence="3 5" id="KW-1133">Transmembrane helix</keyword>
<reference evidence="6 9" key="3">
    <citation type="submission" date="2019-06" db="EMBL/GenBank/DDBJ databases">
        <title>Whole genome shotgun sequence of Brevibacillus reuszeri NBRC 15719.</title>
        <authorList>
            <person name="Hosoyama A."/>
            <person name="Uohara A."/>
            <person name="Ohji S."/>
            <person name="Ichikawa N."/>
        </authorList>
    </citation>
    <scope>NUCLEOTIDE SEQUENCE [LARGE SCALE GENOMIC DNA]</scope>
    <source>
        <strain evidence="6 9">NBRC 15719</strain>
    </source>
</reference>
<dbReference type="InterPro" id="IPR004710">
    <property type="entry name" value="Bilac:Na_transpt"/>
</dbReference>
<feature type="transmembrane region" description="Helical" evidence="5">
    <location>
        <begin position="270"/>
        <end position="296"/>
    </location>
</feature>
<dbReference type="Proteomes" id="UP000036834">
    <property type="component" value="Unassembled WGS sequence"/>
</dbReference>
<dbReference type="RefSeq" id="WP_049739284.1">
    <property type="nucleotide sequence ID" value="NZ_BJON01000032.1"/>
</dbReference>
<evidence type="ECO:0000256" key="4">
    <source>
        <dbReference type="ARBA" id="ARBA00023136"/>
    </source>
</evidence>
<reference evidence="7" key="2">
    <citation type="submission" date="2015-07" db="EMBL/GenBank/DDBJ databases">
        <title>MeaNS - Measles Nucleotide Surveillance Program.</title>
        <authorList>
            <person name="Tran T."/>
            <person name="Druce J."/>
        </authorList>
    </citation>
    <scope>NUCLEOTIDE SEQUENCE</scope>
    <source>
        <strain evidence="7">DSM 9887</strain>
    </source>
</reference>
<evidence type="ECO:0000313" key="6">
    <source>
        <dbReference type="EMBL" id="GED72655.1"/>
    </source>
</evidence>
<dbReference type="GO" id="GO:0016020">
    <property type="term" value="C:membrane"/>
    <property type="evidence" value="ECO:0007669"/>
    <property type="project" value="UniProtKB-SubCell"/>
</dbReference>
<reference evidence="8" key="1">
    <citation type="submission" date="2015-07" db="EMBL/GenBank/DDBJ databases">
        <title>Genome sequencing project for genomic taxonomy and phylogenomics of Bacillus-like bacteria.</title>
        <authorList>
            <person name="Liu B."/>
            <person name="Wang J."/>
            <person name="Zhu Y."/>
            <person name="Liu G."/>
            <person name="Chen Q."/>
            <person name="Chen Z."/>
            <person name="Lan J."/>
            <person name="Che J."/>
            <person name="Ge C."/>
            <person name="Shi H."/>
            <person name="Pan Z."/>
            <person name="Liu X."/>
        </authorList>
    </citation>
    <scope>NUCLEOTIDE SEQUENCE [LARGE SCALE GENOMIC DNA]</scope>
    <source>
        <strain evidence="8">DSM 9887</strain>
    </source>
</reference>
<dbReference type="OrthoDB" id="1551454at2"/>
<dbReference type="Gene3D" id="1.20.1530.20">
    <property type="match status" value="1"/>
</dbReference>
<evidence type="ECO:0000313" key="9">
    <source>
        <dbReference type="Proteomes" id="UP000319578"/>
    </source>
</evidence>
<comment type="caution">
    <text evidence="7">The sequence shown here is derived from an EMBL/GenBank/DDBJ whole genome shotgun (WGS) entry which is preliminary data.</text>
</comment>
<dbReference type="Proteomes" id="UP000319578">
    <property type="component" value="Unassembled WGS sequence"/>
</dbReference>
<dbReference type="STRING" id="54915.ADS79_15235"/>
<evidence type="ECO:0008006" key="10">
    <source>
        <dbReference type="Google" id="ProtNLM"/>
    </source>
</evidence>
<dbReference type="InterPro" id="IPR038770">
    <property type="entry name" value="Na+/solute_symporter_sf"/>
</dbReference>
<evidence type="ECO:0000256" key="3">
    <source>
        <dbReference type="ARBA" id="ARBA00022989"/>
    </source>
</evidence>
<feature type="transmembrane region" description="Helical" evidence="5">
    <location>
        <begin position="39"/>
        <end position="58"/>
    </location>
</feature>
<keyword evidence="2 5" id="KW-0812">Transmembrane</keyword>
<protein>
    <recommendedName>
        <fullName evidence="10">Bile acid:sodium symporter</fullName>
    </recommendedName>
</protein>
<feature type="transmembrane region" description="Helical" evidence="5">
    <location>
        <begin position="203"/>
        <end position="221"/>
    </location>
</feature>
<name>A0A0K9YNK0_9BACL</name>
<organism evidence="7 8">
    <name type="scientific">Brevibacillus reuszeri</name>
    <dbReference type="NCBI Taxonomy" id="54915"/>
    <lineage>
        <taxon>Bacteria</taxon>
        <taxon>Bacillati</taxon>
        <taxon>Bacillota</taxon>
        <taxon>Bacilli</taxon>
        <taxon>Bacillales</taxon>
        <taxon>Paenibacillaceae</taxon>
        <taxon>Brevibacillus</taxon>
    </lineage>
</organism>
<dbReference type="PANTHER" id="PTHR10361:SF28">
    <property type="entry name" value="P3 PROTEIN-RELATED"/>
    <property type="match status" value="1"/>
</dbReference>
<feature type="transmembrane region" description="Helical" evidence="5">
    <location>
        <begin position="130"/>
        <end position="154"/>
    </location>
</feature>
<proteinExistence type="predicted"/>
<dbReference type="EMBL" id="BJON01000032">
    <property type="protein sequence ID" value="GED72655.1"/>
    <property type="molecule type" value="Genomic_DNA"/>
</dbReference>
<evidence type="ECO:0000256" key="2">
    <source>
        <dbReference type="ARBA" id="ARBA00022692"/>
    </source>
</evidence>
<dbReference type="InterPro" id="IPR002657">
    <property type="entry name" value="BilAc:Na_symport/Acr3"/>
</dbReference>
<feature type="transmembrane region" description="Helical" evidence="5">
    <location>
        <begin position="99"/>
        <end position="118"/>
    </location>
</feature>
<dbReference type="EMBL" id="LGIQ01000009">
    <property type="protein sequence ID" value="KNB70313.1"/>
    <property type="molecule type" value="Genomic_DNA"/>
</dbReference>
<comment type="subcellular location">
    <subcellularLocation>
        <location evidence="1">Membrane</location>
        <topology evidence="1">Multi-pass membrane protein</topology>
    </subcellularLocation>
</comment>
<feature type="transmembrane region" description="Helical" evidence="5">
    <location>
        <begin position="160"/>
        <end position="182"/>
    </location>
</feature>
<accession>A0A0K9YNK0</accession>
<dbReference type="PANTHER" id="PTHR10361">
    <property type="entry name" value="SODIUM-BILE ACID COTRANSPORTER"/>
    <property type="match status" value="1"/>
</dbReference>
<evidence type="ECO:0000313" key="8">
    <source>
        <dbReference type="Proteomes" id="UP000036834"/>
    </source>
</evidence>
<dbReference type="Pfam" id="PF01758">
    <property type="entry name" value="SBF"/>
    <property type="match status" value="1"/>
</dbReference>
<feature type="transmembrane region" description="Helical" evidence="5">
    <location>
        <begin position="227"/>
        <end position="249"/>
    </location>
</feature>
<keyword evidence="4 5" id="KW-0472">Membrane</keyword>